<dbReference type="InterPro" id="IPR028299">
    <property type="entry name" value="ClpA/B_CS2"/>
</dbReference>
<dbReference type="Proteomes" id="UP000590542">
    <property type="component" value="Unassembled WGS sequence"/>
</dbReference>
<dbReference type="InterPro" id="IPR018368">
    <property type="entry name" value="ClpA/B_CS1"/>
</dbReference>
<dbReference type="Gene3D" id="1.10.8.60">
    <property type="match status" value="2"/>
</dbReference>
<dbReference type="GO" id="GO:0005737">
    <property type="term" value="C:cytoplasm"/>
    <property type="evidence" value="ECO:0007669"/>
    <property type="project" value="TreeGrafter"/>
</dbReference>
<dbReference type="InterPro" id="IPR041546">
    <property type="entry name" value="ClpA/ClpB_AAA_lid"/>
</dbReference>
<dbReference type="Pfam" id="PF10431">
    <property type="entry name" value="ClpB_D2-small"/>
    <property type="match status" value="1"/>
</dbReference>
<dbReference type="InterPro" id="IPR019489">
    <property type="entry name" value="Clp_ATPase_C"/>
</dbReference>
<dbReference type="Gene3D" id="3.40.50.300">
    <property type="entry name" value="P-loop containing nucleotide triphosphate hydrolases"/>
    <property type="match status" value="2"/>
</dbReference>
<dbReference type="CDD" id="cd19499">
    <property type="entry name" value="RecA-like_ClpB_Hsp104-like"/>
    <property type="match status" value="1"/>
</dbReference>
<dbReference type="PANTHER" id="PTHR11638">
    <property type="entry name" value="ATP-DEPENDENT CLP PROTEASE"/>
    <property type="match status" value="1"/>
</dbReference>
<reference evidence="9 10" key="1">
    <citation type="journal article" date="2020" name="Biotechnol. Biofuels">
        <title>New insights from the biogas microbiome by comprehensive genome-resolved metagenomics of nearly 1600 species originating from multiple anaerobic digesters.</title>
        <authorList>
            <person name="Campanaro S."/>
            <person name="Treu L."/>
            <person name="Rodriguez-R L.M."/>
            <person name="Kovalovszki A."/>
            <person name="Ziels R.M."/>
            <person name="Maus I."/>
            <person name="Zhu X."/>
            <person name="Kougias P.G."/>
            <person name="Basile A."/>
            <person name="Luo G."/>
            <person name="Schluter A."/>
            <person name="Konstantinidis K.T."/>
            <person name="Angelidaki I."/>
        </authorList>
    </citation>
    <scope>NUCLEOTIDE SEQUENCE [LARGE SCALE GENOMIC DNA]</scope>
    <source>
        <strain evidence="9">AS27yjCOA_202</strain>
    </source>
</reference>
<keyword evidence="1" id="KW-0677">Repeat</keyword>
<dbReference type="Pfam" id="PF17871">
    <property type="entry name" value="AAA_lid_9"/>
    <property type="match status" value="1"/>
</dbReference>
<evidence type="ECO:0000256" key="1">
    <source>
        <dbReference type="ARBA" id="ARBA00022737"/>
    </source>
</evidence>
<feature type="domain" description="AAA+ ATPase" evidence="7">
    <location>
        <begin position="85"/>
        <end position="230"/>
    </location>
</feature>
<accession>A0A7X9E7C6</accession>
<keyword evidence="4 5" id="KW-0143">Chaperone</keyword>
<evidence type="ECO:0000313" key="10">
    <source>
        <dbReference type="Proteomes" id="UP000590542"/>
    </source>
</evidence>
<keyword evidence="3 5" id="KW-0067">ATP-binding</keyword>
<evidence type="ECO:0000259" key="8">
    <source>
        <dbReference type="SMART" id="SM01086"/>
    </source>
</evidence>
<dbReference type="GO" id="GO:0005524">
    <property type="term" value="F:ATP binding"/>
    <property type="evidence" value="ECO:0007669"/>
    <property type="project" value="UniProtKB-KW"/>
</dbReference>
<dbReference type="InterPro" id="IPR001270">
    <property type="entry name" value="ClpA/B"/>
</dbReference>
<feature type="domain" description="Clp ATPase C-terminal" evidence="8">
    <location>
        <begin position="600"/>
        <end position="689"/>
    </location>
</feature>
<feature type="domain" description="AAA+ ATPase" evidence="7">
    <location>
        <begin position="421"/>
        <end position="560"/>
    </location>
</feature>
<evidence type="ECO:0000313" key="9">
    <source>
        <dbReference type="EMBL" id="NMB91855.1"/>
    </source>
</evidence>
<name>A0A7X9E7C6_UNCKA</name>
<dbReference type="PRINTS" id="PR00300">
    <property type="entry name" value="CLPPROTEASEA"/>
</dbReference>
<dbReference type="Pfam" id="PF00004">
    <property type="entry name" value="AAA"/>
    <property type="match status" value="1"/>
</dbReference>
<dbReference type="AlphaFoldDB" id="A0A7X9E7C6"/>
<dbReference type="SMART" id="SM01086">
    <property type="entry name" value="ClpB_D2-small"/>
    <property type="match status" value="1"/>
</dbReference>
<dbReference type="EMBL" id="JAAZNV010000011">
    <property type="protein sequence ID" value="NMB91855.1"/>
    <property type="molecule type" value="Genomic_DNA"/>
</dbReference>
<gene>
    <name evidence="9" type="ORF">GYA37_03350</name>
</gene>
<evidence type="ECO:0000256" key="5">
    <source>
        <dbReference type="RuleBase" id="RU004432"/>
    </source>
</evidence>
<evidence type="ECO:0000256" key="4">
    <source>
        <dbReference type="ARBA" id="ARBA00023186"/>
    </source>
</evidence>
<dbReference type="PROSITE" id="PS00870">
    <property type="entry name" value="CLPAB_1"/>
    <property type="match status" value="1"/>
</dbReference>
<dbReference type="CDD" id="cd00009">
    <property type="entry name" value="AAA"/>
    <property type="match status" value="1"/>
</dbReference>
<organism evidence="9 10">
    <name type="scientific">candidate division WWE3 bacterium</name>
    <dbReference type="NCBI Taxonomy" id="2053526"/>
    <lineage>
        <taxon>Bacteria</taxon>
        <taxon>Katanobacteria</taxon>
    </lineage>
</organism>
<dbReference type="SMART" id="SM00382">
    <property type="entry name" value="AAA"/>
    <property type="match status" value="2"/>
</dbReference>
<feature type="coiled-coil region" evidence="6">
    <location>
        <begin position="299"/>
        <end position="343"/>
    </location>
</feature>
<evidence type="ECO:0000256" key="6">
    <source>
        <dbReference type="SAM" id="Coils"/>
    </source>
</evidence>
<dbReference type="InterPro" id="IPR027417">
    <property type="entry name" value="P-loop_NTPase"/>
</dbReference>
<dbReference type="Pfam" id="PF07724">
    <property type="entry name" value="AAA_2"/>
    <property type="match status" value="1"/>
</dbReference>
<dbReference type="Gene3D" id="4.10.860.10">
    <property type="entry name" value="UVR domain"/>
    <property type="match status" value="1"/>
</dbReference>
<dbReference type="PANTHER" id="PTHR11638:SF18">
    <property type="entry name" value="HEAT SHOCK PROTEIN 104"/>
    <property type="match status" value="1"/>
</dbReference>
<dbReference type="GO" id="GO:0034605">
    <property type="term" value="P:cellular response to heat"/>
    <property type="evidence" value="ECO:0007669"/>
    <property type="project" value="TreeGrafter"/>
</dbReference>
<evidence type="ECO:0000256" key="3">
    <source>
        <dbReference type="ARBA" id="ARBA00022840"/>
    </source>
</evidence>
<keyword evidence="2 5" id="KW-0547">Nucleotide-binding</keyword>
<dbReference type="FunFam" id="3.40.50.300:FF:000025">
    <property type="entry name" value="ATP-dependent Clp protease subunit"/>
    <property type="match status" value="1"/>
</dbReference>
<comment type="similarity">
    <text evidence="5">Belongs to the ClpA/ClpB family.</text>
</comment>
<dbReference type="PROSITE" id="PS00871">
    <property type="entry name" value="CLPAB_2"/>
    <property type="match status" value="1"/>
</dbReference>
<dbReference type="FunFam" id="3.40.50.300:FF:000010">
    <property type="entry name" value="Chaperone clpB 1, putative"/>
    <property type="match status" value="1"/>
</dbReference>
<evidence type="ECO:0000256" key="2">
    <source>
        <dbReference type="ARBA" id="ARBA00022741"/>
    </source>
</evidence>
<protein>
    <submittedName>
        <fullName evidence="9">AAA domain-containing protein</fullName>
    </submittedName>
</protein>
<keyword evidence="6" id="KW-0175">Coiled coil</keyword>
<sequence>MVLCHRCGQRPARIPITRIIDGKQVYMALCEVCYQEVMEETLDTAGKLEKFGRDLTSMAREGKLDPVIGRKDEIDRVIHILSRRTKNNPVLIGDPGVGKTAIVEGLAQKIVEGIVPEPLRGKRVFMLDLASIVAGTSHRGMFEERLKDIIQEVINASGQIILFVDELHTVVGAGSAEGSMDAANILKPALSKGELQMVGATTIDEYRKYIERDAALERRFQPVMVNEPTTEQTVEILEGLRDRYEQHHHVKISDEAIEAAVKMSDRYISDRFLPDKAIDLIDEACALVRLSQVKEPENLRNVEEEIESISKKLKKKDLSSDEKSKLKSKLEELEKVKVELLEIWTKTKLEETAEVKEDAVYKVVSRATGIPLESLSVAERERLLKLEETIGKRIVDQKSAISALSEAIRRARAGLKDPKRPIGAFLFLGPTGVGKTELAKALAEALYGNEDMMVRLDMSEYMEKHSVSKLIGAPPGYIGFDQGGQLTDVVRKKPFSVILLDEIEKAHPDTFNALLQIMEDGRLTDSKGRTVDFKNTILIMTSNVGSEFLRRHEIGFDKGSKKQKEESEREFDSRISDLLKDSFRPEFLNRIDEIIVFRNLSPEDTREITRRLLKKTKGMLSEQGIDIDVNESAIKYLSNKGYSEEYGARPLRRLIQKEVDNVLSNMIIKNELFKGERVKISSDKNGLSINVLKALKVGSKKR</sequence>
<dbReference type="InterPro" id="IPR050130">
    <property type="entry name" value="ClpA_ClpB"/>
</dbReference>
<dbReference type="InterPro" id="IPR003593">
    <property type="entry name" value="AAA+_ATPase"/>
</dbReference>
<evidence type="ECO:0000259" key="7">
    <source>
        <dbReference type="SMART" id="SM00382"/>
    </source>
</evidence>
<dbReference type="InterPro" id="IPR003959">
    <property type="entry name" value="ATPase_AAA_core"/>
</dbReference>
<proteinExistence type="inferred from homology"/>
<comment type="caution">
    <text evidence="9">The sequence shown here is derived from an EMBL/GenBank/DDBJ whole genome shotgun (WGS) entry which is preliminary data.</text>
</comment>
<dbReference type="SUPFAM" id="SSF52540">
    <property type="entry name" value="P-loop containing nucleoside triphosphate hydrolases"/>
    <property type="match status" value="2"/>
</dbReference>
<dbReference type="GO" id="GO:0016887">
    <property type="term" value="F:ATP hydrolysis activity"/>
    <property type="evidence" value="ECO:0007669"/>
    <property type="project" value="InterPro"/>
</dbReference>